<gene>
    <name evidence="1" type="ORF">ACFOHJ_13345</name>
</gene>
<organism evidence="1 2">
    <name type="scientific">Aquamicrobium soli</name>
    <dbReference type="NCBI Taxonomy" id="1811518"/>
    <lineage>
        <taxon>Bacteria</taxon>
        <taxon>Pseudomonadati</taxon>
        <taxon>Pseudomonadota</taxon>
        <taxon>Alphaproteobacteria</taxon>
        <taxon>Hyphomicrobiales</taxon>
        <taxon>Phyllobacteriaceae</taxon>
        <taxon>Aquamicrobium</taxon>
    </lineage>
</organism>
<evidence type="ECO:0000313" key="2">
    <source>
        <dbReference type="Proteomes" id="UP001595583"/>
    </source>
</evidence>
<name>A0ABV7KIV9_9HYPH</name>
<evidence type="ECO:0000313" key="1">
    <source>
        <dbReference type="EMBL" id="MFC3207207.1"/>
    </source>
</evidence>
<dbReference type="RefSeq" id="WP_378221577.1">
    <property type="nucleotide sequence ID" value="NZ_JBHRTK010000012.1"/>
</dbReference>
<sequence length="169" mass="17965">MRPVTAEWLGRRHTFRLPLGGIFAIEDECGKPAWTVLGDMLAGRVRMEQLEAVLFHGLLGAGMSIAEAAAVLDDTRRSGGQVAAAVALCIAVLANALDAPQAKGGGEGEPFNRKSAYRSGFAMGMRPADVDAMSLREFLAAVEAFTSKSGGLSEAERDELWEWIREGGG</sequence>
<proteinExistence type="predicted"/>
<dbReference type="Pfam" id="PF11836">
    <property type="entry name" value="Phage_TAC_11"/>
    <property type="match status" value="1"/>
</dbReference>
<reference evidence="2" key="1">
    <citation type="journal article" date="2019" name="Int. J. Syst. Evol. Microbiol.">
        <title>The Global Catalogue of Microorganisms (GCM) 10K type strain sequencing project: providing services to taxonomists for standard genome sequencing and annotation.</title>
        <authorList>
            <consortium name="The Broad Institute Genomics Platform"/>
            <consortium name="The Broad Institute Genome Sequencing Center for Infectious Disease"/>
            <person name="Wu L."/>
            <person name="Ma J."/>
        </authorList>
    </citation>
    <scope>NUCLEOTIDE SEQUENCE [LARGE SCALE GENOMIC DNA]</scope>
    <source>
        <strain evidence="2">KCTC 52165</strain>
    </source>
</reference>
<accession>A0ABV7KIV9</accession>
<dbReference type="EMBL" id="JBHRTK010000012">
    <property type="protein sequence ID" value="MFC3207207.1"/>
    <property type="molecule type" value="Genomic_DNA"/>
</dbReference>
<protein>
    <submittedName>
        <fullName evidence="1">Gene transfer agent family protein</fullName>
    </submittedName>
</protein>
<dbReference type="InterPro" id="IPR021791">
    <property type="entry name" value="Phage_TAC_11"/>
</dbReference>
<keyword evidence="2" id="KW-1185">Reference proteome</keyword>
<dbReference type="Proteomes" id="UP001595583">
    <property type="component" value="Unassembled WGS sequence"/>
</dbReference>
<comment type="caution">
    <text evidence="1">The sequence shown here is derived from an EMBL/GenBank/DDBJ whole genome shotgun (WGS) entry which is preliminary data.</text>
</comment>